<protein>
    <submittedName>
        <fullName evidence="3">Uncharacterized protein</fullName>
    </submittedName>
</protein>
<reference evidence="3" key="1">
    <citation type="submission" date="2020-11" db="EMBL/GenBank/DDBJ databases">
        <authorList>
            <consortium name="DOE Joint Genome Institute"/>
            <person name="Ahrendt S."/>
            <person name="Riley R."/>
            <person name="Andreopoulos W."/>
            <person name="LaButti K."/>
            <person name="Pangilinan J."/>
            <person name="Ruiz-duenas F.J."/>
            <person name="Barrasa J.M."/>
            <person name="Sanchez-Garcia M."/>
            <person name="Camarero S."/>
            <person name="Miyauchi S."/>
            <person name="Serrano A."/>
            <person name="Linde D."/>
            <person name="Babiker R."/>
            <person name="Drula E."/>
            <person name="Ayuso-Fernandez I."/>
            <person name="Pacheco R."/>
            <person name="Padilla G."/>
            <person name="Ferreira P."/>
            <person name="Barriuso J."/>
            <person name="Kellner H."/>
            <person name="Castanera R."/>
            <person name="Alfaro M."/>
            <person name="Ramirez L."/>
            <person name="Pisabarro A.G."/>
            <person name="Kuo A."/>
            <person name="Tritt A."/>
            <person name="Lipzen A."/>
            <person name="He G."/>
            <person name="Yan M."/>
            <person name="Ng V."/>
            <person name="Cullen D."/>
            <person name="Martin F."/>
            <person name="Rosso M.-N."/>
            <person name="Henrissat B."/>
            <person name="Hibbett D."/>
            <person name="Martinez A.T."/>
            <person name="Grigoriev I.V."/>
        </authorList>
    </citation>
    <scope>NUCLEOTIDE SEQUENCE</scope>
    <source>
        <strain evidence="3">AH 44721</strain>
    </source>
</reference>
<sequence length="131" mass="14527">MSHASEIVVNDFKNAIFLRDPNPTSRPATASSSPVTSPPALHSFSTMGGGGRYPYPKYVYSPAGGWWTRPSNWATNTAVAFAGILTATYFIWNISASHEKRVIQPNRPIPSMLWAKEYTEKKDKIPEDSTH</sequence>
<gene>
    <name evidence="3" type="ORF">CPB84DRAFT_1966356</name>
</gene>
<organism evidence="3 4">
    <name type="scientific">Gymnopilus junonius</name>
    <name type="common">Spectacular rustgill mushroom</name>
    <name type="synonym">Gymnopilus spectabilis subsp. junonius</name>
    <dbReference type="NCBI Taxonomy" id="109634"/>
    <lineage>
        <taxon>Eukaryota</taxon>
        <taxon>Fungi</taxon>
        <taxon>Dikarya</taxon>
        <taxon>Basidiomycota</taxon>
        <taxon>Agaricomycotina</taxon>
        <taxon>Agaricomycetes</taxon>
        <taxon>Agaricomycetidae</taxon>
        <taxon>Agaricales</taxon>
        <taxon>Agaricineae</taxon>
        <taxon>Hymenogastraceae</taxon>
        <taxon>Gymnopilus</taxon>
    </lineage>
</organism>
<keyword evidence="2" id="KW-1133">Transmembrane helix</keyword>
<dbReference type="PANTHER" id="PTHR34286">
    <property type="entry name" value="TRANSMEMBRANE PROTEIN"/>
    <property type="match status" value="1"/>
</dbReference>
<feature type="transmembrane region" description="Helical" evidence="2">
    <location>
        <begin position="73"/>
        <end position="92"/>
    </location>
</feature>
<evidence type="ECO:0000256" key="1">
    <source>
        <dbReference type="SAM" id="MobiDB-lite"/>
    </source>
</evidence>
<dbReference type="AlphaFoldDB" id="A0A9P5N9Z9"/>
<accession>A0A9P5N9Z9</accession>
<comment type="caution">
    <text evidence="3">The sequence shown here is derived from an EMBL/GenBank/DDBJ whole genome shotgun (WGS) entry which is preliminary data.</text>
</comment>
<name>A0A9P5N9Z9_GYMJU</name>
<feature type="compositionally biased region" description="Low complexity" evidence="1">
    <location>
        <begin position="23"/>
        <end position="40"/>
    </location>
</feature>
<proteinExistence type="predicted"/>
<dbReference type="OrthoDB" id="2100988at2759"/>
<dbReference type="Proteomes" id="UP000724874">
    <property type="component" value="Unassembled WGS sequence"/>
</dbReference>
<dbReference type="PANTHER" id="PTHR34286:SF1">
    <property type="entry name" value="TRANSMEMBRANE PROTEIN"/>
    <property type="match status" value="1"/>
</dbReference>
<evidence type="ECO:0000256" key="2">
    <source>
        <dbReference type="SAM" id="Phobius"/>
    </source>
</evidence>
<feature type="region of interest" description="Disordered" evidence="1">
    <location>
        <begin position="20"/>
        <end position="50"/>
    </location>
</feature>
<evidence type="ECO:0000313" key="3">
    <source>
        <dbReference type="EMBL" id="KAF8877449.1"/>
    </source>
</evidence>
<keyword evidence="2" id="KW-0472">Membrane</keyword>
<keyword evidence="4" id="KW-1185">Reference proteome</keyword>
<dbReference type="EMBL" id="JADNYJ010000170">
    <property type="protein sequence ID" value="KAF8877449.1"/>
    <property type="molecule type" value="Genomic_DNA"/>
</dbReference>
<evidence type="ECO:0000313" key="4">
    <source>
        <dbReference type="Proteomes" id="UP000724874"/>
    </source>
</evidence>
<keyword evidence="2" id="KW-0812">Transmembrane</keyword>